<keyword evidence="10" id="KW-1185">Reference proteome</keyword>
<gene>
    <name evidence="9" type="ORF">ACFPZ3_14250</name>
</gene>
<dbReference type="SUPFAM" id="SSF161098">
    <property type="entry name" value="MetI-like"/>
    <property type="match status" value="1"/>
</dbReference>
<dbReference type="InterPro" id="IPR050366">
    <property type="entry name" value="BP-dependent_transpt_permease"/>
</dbReference>
<comment type="caution">
    <text evidence="9">The sequence shown here is derived from an EMBL/GenBank/DDBJ whole genome shotgun (WGS) entry which is preliminary data.</text>
</comment>
<evidence type="ECO:0000256" key="1">
    <source>
        <dbReference type="ARBA" id="ARBA00004651"/>
    </source>
</evidence>
<keyword evidence="4 7" id="KW-0812">Transmembrane</keyword>
<evidence type="ECO:0000256" key="7">
    <source>
        <dbReference type="RuleBase" id="RU363032"/>
    </source>
</evidence>
<protein>
    <submittedName>
        <fullName evidence="9">ABC transporter permease</fullName>
    </submittedName>
</protein>
<dbReference type="InterPro" id="IPR035906">
    <property type="entry name" value="MetI-like_sf"/>
</dbReference>
<comment type="subcellular location">
    <subcellularLocation>
        <location evidence="1 7">Cell membrane</location>
        <topology evidence="1 7">Multi-pass membrane protein</topology>
    </subcellularLocation>
</comment>
<dbReference type="PANTHER" id="PTHR43386">
    <property type="entry name" value="OLIGOPEPTIDE TRANSPORT SYSTEM PERMEASE PROTEIN APPC"/>
    <property type="match status" value="1"/>
</dbReference>
<evidence type="ECO:0000256" key="2">
    <source>
        <dbReference type="ARBA" id="ARBA00022448"/>
    </source>
</evidence>
<feature type="transmembrane region" description="Helical" evidence="7">
    <location>
        <begin position="192"/>
        <end position="218"/>
    </location>
</feature>
<evidence type="ECO:0000259" key="8">
    <source>
        <dbReference type="PROSITE" id="PS50928"/>
    </source>
</evidence>
<evidence type="ECO:0000313" key="9">
    <source>
        <dbReference type="EMBL" id="MFC5825018.1"/>
    </source>
</evidence>
<dbReference type="Gene3D" id="1.10.3720.10">
    <property type="entry name" value="MetI-like"/>
    <property type="match status" value="1"/>
</dbReference>
<dbReference type="PANTHER" id="PTHR43386:SF6">
    <property type="entry name" value="ABC TRANSPORTER PERMEASE PROTEIN"/>
    <property type="match status" value="1"/>
</dbReference>
<dbReference type="InterPro" id="IPR000515">
    <property type="entry name" value="MetI-like"/>
</dbReference>
<comment type="similarity">
    <text evidence="7">Belongs to the binding-protein-dependent transport system permease family.</text>
</comment>
<evidence type="ECO:0000256" key="3">
    <source>
        <dbReference type="ARBA" id="ARBA00022475"/>
    </source>
</evidence>
<keyword evidence="5 7" id="KW-1133">Transmembrane helix</keyword>
<organism evidence="9 10">
    <name type="scientific">Nonomuraea insulae</name>
    <dbReference type="NCBI Taxonomy" id="1616787"/>
    <lineage>
        <taxon>Bacteria</taxon>
        <taxon>Bacillati</taxon>
        <taxon>Actinomycetota</taxon>
        <taxon>Actinomycetes</taxon>
        <taxon>Streptosporangiales</taxon>
        <taxon>Streptosporangiaceae</taxon>
        <taxon>Nonomuraea</taxon>
    </lineage>
</organism>
<evidence type="ECO:0000256" key="5">
    <source>
        <dbReference type="ARBA" id="ARBA00022989"/>
    </source>
</evidence>
<feature type="transmembrane region" description="Helical" evidence="7">
    <location>
        <begin position="9"/>
        <end position="33"/>
    </location>
</feature>
<evidence type="ECO:0000256" key="6">
    <source>
        <dbReference type="ARBA" id="ARBA00023136"/>
    </source>
</evidence>
<dbReference type="Proteomes" id="UP001596058">
    <property type="component" value="Unassembled WGS sequence"/>
</dbReference>
<evidence type="ECO:0000256" key="4">
    <source>
        <dbReference type="ARBA" id="ARBA00022692"/>
    </source>
</evidence>
<dbReference type="EMBL" id="JBHSPA010000017">
    <property type="protein sequence ID" value="MFC5825018.1"/>
    <property type="molecule type" value="Genomic_DNA"/>
</dbReference>
<keyword evidence="6 7" id="KW-0472">Membrane</keyword>
<feature type="domain" description="ABC transmembrane type-1" evidence="8">
    <location>
        <begin position="73"/>
        <end position="263"/>
    </location>
</feature>
<dbReference type="RefSeq" id="WP_379514537.1">
    <property type="nucleotide sequence ID" value="NZ_JBHSPA010000017.1"/>
</dbReference>
<feature type="transmembrane region" description="Helical" evidence="7">
    <location>
        <begin position="245"/>
        <end position="266"/>
    </location>
</feature>
<proteinExistence type="inferred from homology"/>
<reference evidence="10" key="1">
    <citation type="journal article" date="2019" name="Int. J. Syst. Evol. Microbiol.">
        <title>The Global Catalogue of Microorganisms (GCM) 10K type strain sequencing project: providing services to taxonomists for standard genome sequencing and annotation.</title>
        <authorList>
            <consortium name="The Broad Institute Genomics Platform"/>
            <consortium name="The Broad Institute Genome Sequencing Center for Infectious Disease"/>
            <person name="Wu L."/>
            <person name="Ma J."/>
        </authorList>
    </citation>
    <scope>NUCLEOTIDE SEQUENCE [LARGE SCALE GENOMIC DNA]</scope>
    <source>
        <strain evidence="10">CCUG 53903</strain>
    </source>
</reference>
<feature type="transmembrane region" description="Helical" evidence="7">
    <location>
        <begin position="77"/>
        <end position="100"/>
    </location>
</feature>
<feature type="transmembrane region" description="Helical" evidence="7">
    <location>
        <begin position="112"/>
        <end position="132"/>
    </location>
</feature>
<evidence type="ECO:0000313" key="10">
    <source>
        <dbReference type="Proteomes" id="UP001596058"/>
    </source>
</evidence>
<keyword evidence="3" id="KW-1003">Cell membrane</keyword>
<keyword evidence="2 7" id="KW-0813">Transport</keyword>
<dbReference type="PROSITE" id="PS50928">
    <property type="entry name" value="ABC_TM1"/>
    <property type="match status" value="1"/>
</dbReference>
<dbReference type="CDD" id="cd06261">
    <property type="entry name" value="TM_PBP2"/>
    <property type="match status" value="1"/>
</dbReference>
<name>A0ABW1CK59_9ACTN</name>
<accession>A0ABW1CK59</accession>
<dbReference type="Pfam" id="PF00528">
    <property type="entry name" value="BPD_transp_1"/>
    <property type="match status" value="1"/>
</dbReference>
<sequence>MSRRLGARLVVPSVLVGLILLVAAFPGLFAGLFGHGDPRVCDLRFSRQGPTAGHPFGFDIQGCDLYANVIHGARSSVLIGLLVTLGCVVIAMVLGVVSAYYQGWVDMLIGRLMDVIFGFPALVGMIVILSTIQRRDALVVSSVLILFGWPGATRLMRASALSCVNLDYVRAAVSLGAGPLRVMRRHVLPNSLAPLLAVTSLNVGGVITAESALTFLGVGLKTPAISWGVQLNVAQDAFLNHPHLLLFPALSLSLTVLAFVLLGDAVRDRLDPKSR</sequence>